<feature type="transmembrane region" description="Helical" evidence="16">
    <location>
        <begin position="402"/>
        <end position="425"/>
    </location>
</feature>
<dbReference type="Pfam" id="PF00702">
    <property type="entry name" value="Hydrolase"/>
    <property type="match status" value="1"/>
</dbReference>
<dbReference type="CDD" id="cd02094">
    <property type="entry name" value="P-type_ATPase_Cu-like"/>
    <property type="match status" value="1"/>
</dbReference>
<keyword evidence="16" id="KW-1003">Cell membrane</keyword>
<feature type="transmembrane region" description="Helical" evidence="16">
    <location>
        <begin position="220"/>
        <end position="242"/>
    </location>
</feature>
<keyword evidence="3" id="KW-0813">Transport</keyword>
<evidence type="ECO:0000256" key="5">
    <source>
        <dbReference type="ARBA" id="ARBA00022723"/>
    </source>
</evidence>
<proteinExistence type="inferred from homology"/>
<comment type="similarity">
    <text evidence="2 16">Belongs to the cation transport ATPase (P-type) (TC 3.A.3) family. Type IB subfamily.</text>
</comment>
<feature type="transmembrane region" description="Helical" evidence="16">
    <location>
        <begin position="431"/>
        <end position="455"/>
    </location>
</feature>
<accession>A0ABV7RHR5</accession>
<dbReference type="Pfam" id="PF00403">
    <property type="entry name" value="HMA"/>
    <property type="match status" value="2"/>
</dbReference>
<keyword evidence="4 16" id="KW-0812">Transmembrane</keyword>
<dbReference type="PROSITE" id="PS50846">
    <property type="entry name" value="HMA_2"/>
    <property type="match status" value="2"/>
</dbReference>
<dbReference type="EMBL" id="JBHRXN010000036">
    <property type="protein sequence ID" value="MFC3533874.1"/>
    <property type="molecule type" value="Genomic_DNA"/>
</dbReference>
<dbReference type="SUPFAM" id="SSF81653">
    <property type="entry name" value="Calcium ATPase, transduction domain A"/>
    <property type="match status" value="1"/>
</dbReference>
<evidence type="ECO:0000256" key="12">
    <source>
        <dbReference type="ARBA" id="ARBA00022989"/>
    </source>
</evidence>
<keyword evidence="15 16" id="KW-0472">Membrane</keyword>
<dbReference type="PROSITE" id="PS01229">
    <property type="entry name" value="COF_2"/>
    <property type="match status" value="1"/>
</dbReference>
<dbReference type="InterPro" id="IPR059000">
    <property type="entry name" value="ATPase_P-type_domA"/>
</dbReference>
<dbReference type="InterPro" id="IPR023298">
    <property type="entry name" value="ATPase_P-typ_TM_dom_sf"/>
</dbReference>
<evidence type="ECO:0000256" key="16">
    <source>
        <dbReference type="RuleBase" id="RU362081"/>
    </source>
</evidence>
<dbReference type="Gene3D" id="2.70.150.10">
    <property type="entry name" value="Calcium-transporting ATPase, cytoplasmic transduction domain A"/>
    <property type="match status" value="1"/>
</dbReference>
<dbReference type="Gene3D" id="3.40.50.1000">
    <property type="entry name" value="HAD superfamily/HAD-like"/>
    <property type="match status" value="1"/>
</dbReference>
<evidence type="ECO:0000256" key="15">
    <source>
        <dbReference type="ARBA" id="ARBA00023136"/>
    </source>
</evidence>
<dbReference type="InterPro" id="IPR006121">
    <property type="entry name" value="HMA_dom"/>
</dbReference>
<organism evidence="18 19">
    <name type="scientific">Vogesella facilis</name>
    <dbReference type="NCBI Taxonomy" id="1655232"/>
    <lineage>
        <taxon>Bacteria</taxon>
        <taxon>Pseudomonadati</taxon>
        <taxon>Pseudomonadota</taxon>
        <taxon>Betaproteobacteria</taxon>
        <taxon>Neisseriales</taxon>
        <taxon>Chromobacteriaceae</taxon>
        <taxon>Vogesella</taxon>
    </lineage>
</organism>
<dbReference type="InterPro" id="IPR044492">
    <property type="entry name" value="P_typ_ATPase_HD_dom"/>
</dbReference>
<evidence type="ECO:0000256" key="10">
    <source>
        <dbReference type="ARBA" id="ARBA00022842"/>
    </source>
</evidence>
<dbReference type="SUPFAM" id="SSF56784">
    <property type="entry name" value="HAD-like"/>
    <property type="match status" value="1"/>
</dbReference>
<dbReference type="InterPro" id="IPR023299">
    <property type="entry name" value="ATPase_P-typ_cyto_dom_N"/>
</dbReference>
<sequence length="785" mass="82025">MNQQTITLPVSGMTCAACAQRIEKVLDRLPGVSASVSFASESARIDFDPAQQDVAALRAAIGKAGFAVPEASLQLAISGMTCVACAQRIEKVLNRLPGVAASVNFATETASVRFAAGSLQPDALIAAVRRAGYDATLQSDDSAEREQTAQRQYHRELAWFGLSLLLTLPFAGEMWMMASGGGHHGWLPRAWQLALATPVQLLVGWRFYRGAYLALRGGGANMDVLVALGTSMAWLWSAWVTVAGRHDLYVYFEASAVIITLVLLGKLLEARAKRRTAGAIESLLALSPKTARVERDGQLLELPIAQLQADDLVIVRHGERLAVDGEVEAGNAVLDESLLTGESLPVERTVGDRVYAGTQNSGGMLKVRARGVGSHTQLAAIVRAVAEAQGSKAPIQALADRISAVFVPAVLLIALATLLLSAWLLGDWPRAFIHAVAVLVIACPCALGLATPTAVMVGMGNGARRGVLFRNATALQHAAALDLLVVDKTGTLTVGKPQLTDIVPLAAGDDAQWLGWAAALEQGAEHPLAQAILAAASARQLPLATVEAFEATIGKGVAATLPGVGRLQLGTPDWVLGTVPAAAQPLYAQGKTVLALARDGEAQALLALADQLRPTSPQAVQTLAALGVKVAMLTGDKPETAATIAQQAGIAEVHAGQSPQDKAAQIRQWQALGLRVAMVGDGINDAPALAAADVSFAMGAGADVAIEAADVTLMHGDLLHLADAVRLSRATMRKIRQNLFFAFVYNVLGIPLAALGLLNPVLAGAAMAASSVSVVSNSLLLRRWR</sequence>
<feature type="transmembrane region" description="Helical" evidence="16">
    <location>
        <begin position="190"/>
        <end position="208"/>
    </location>
</feature>
<dbReference type="PRINTS" id="PR00119">
    <property type="entry name" value="CATATPASE"/>
</dbReference>
<dbReference type="PANTHER" id="PTHR43520:SF8">
    <property type="entry name" value="P-TYPE CU(+) TRANSPORTER"/>
    <property type="match status" value="1"/>
</dbReference>
<feature type="domain" description="HMA" evidence="17">
    <location>
        <begin position="4"/>
        <end position="69"/>
    </location>
</feature>
<keyword evidence="5 16" id="KW-0479">Metal-binding</keyword>
<gene>
    <name evidence="18" type="ORF">ACFOLG_17040</name>
</gene>
<dbReference type="SUPFAM" id="SSF55008">
    <property type="entry name" value="HMA, heavy metal-associated domain"/>
    <property type="match status" value="2"/>
</dbReference>
<dbReference type="InterPro" id="IPR036163">
    <property type="entry name" value="HMA_dom_sf"/>
</dbReference>
<evidence type="ECO:0000256" key="13">
    <source>
        <dbReference type="ARBA" id="ARBA00023008"/>
    </source>
</evidence>
<keyword evidence="19" id="KW-1185">Reference proteome</keyword>
<comment type="caution">
    <text evidence="18">The sequence shown here is derived from an EMBL/GenBank/DDBJ whole genome shotgun (WGS) entry which is preliminary data.</text>
</comment>
<dbReference type="SFLD" id="SFLDG00002">
    <property type="entry name" value="C1.7:_P-type_atpase_like"/>
    <property type="match status" value="1"/>
</dbReference>
<evidence type="ECO:0000313" key="18">
    <source>
        <dbReference type="EMBL" id="MFC3533874.1"/>
    </source>
</evidence>
<feature type="transmembrane region" description="Helical" evidence="16">
    <location>
        <begin position="764"/>
        <end position="781"/>
    </location>
</feature>
<dbReference type="Gene3D" id="3.40.1110.10">
    <property type="entry name" value="Calcium-transporting ATPase, cytoplasmic domain N"/>
    <property type="match status" value="1"/>
</dbReference>
<dbReference type="InterPro" id="IPR023214">
    <property type="entry name" value="HAD_sf"/>
</dbReference>
<dbReference type="PROSITE" id="PS00154">
    <property type="entry name" value="ATPASE_E1_E2"/>
    <property type="match status" value="1"/>
</dbReference>
<keyword evidence="7 16" id="KW-0547">Nucleotide-binding</keyword>
<dbReference type="InterPro" id="IPR008250">
    <property type="entry name" value="ATPase_P-typ_transduc_dom_A_sf"/>
</dbReference>
<dbReference type="Gene3D" id="3.30.70.100">
    <property type="match status" value="2"/>
</dbReference>
<protein>
    <submittedName>
        <fullName evidence="18">Heavy metal translocating P-type ATPase</fullName>
    </submittedName>
</protein>
<dbReference type="SFLD" id="SFLDF00027">
    <property type="entry name" value="p-type_atpase"/>
    <property type="match status" value="1"/>
</dbReference>
<keyword evidence="8" id="KW-0187">Copper transport</keyword>
<dbReference type="PANTHER" id="PTHR43520">
    <property type="entry name" value="ATP7, ISOFORM B"/>
    <property type="match status" value="1"/>
</dbReference>
<dbReference type="NCBIfam" id="TIGR01525">
    <property type="entry name" value="ATPase-IB_hvy"/>
    <property type="match status" value="1"/>
</dbReference>
<dbReference type="InterPro" id="IPR017969">
    <property type="entry name" value="Heavy-metal-associated_CS"/>
</dbReference>
<keyword evidence="11" id="KW-1278">Translocase</keyword>
<dbReference type="RefSeq" id="WP_386094214.1">
    <property type="nucleotide sequence ID" value="NZ_JBHRXN010000036.1"/>
</dbReference>
<dbReference type="NCBIfam" id="TIGR01511">
    <property type="entry name" value="ATPase-IB1_Cu"/>
    <property type="match status" value="1"/>
</dbReference>
<dbReference type="PRINTS" id="PR00943">
    <property type="entry name" value="CUATPASE"/>
</dbReference>
<comment type="subcellular location">
    <subcellularLocation>
        <location evidence="16">Cell membrane</location>
    </subcellularLocation>
    <subcellularLocation>
        <location evidence="1">Endomembrane system</location>
        <topology evidence="1">Multi-pass membrane protein</topology>
    </subcellularLocation>
</comment>
<dbReference type="Proteomes" id="UP001595741">
    <property type="component" value="Unassembled WGS sequence"/>
</dbReference>
<evidence type="ECO:0000256" key="6">
    <source>
        <dbReference type="ARBA" id="ARBA00022737"/>
    </source>
</evidence>
<dbReference type="InterPro" id="IPR036412">
    <property type="entry name" value="HAD-like_sf"/>
</dbReference>
<keyword evidence="10" id="KW-0460">Magnesium</keyword>
<keyword evidence="12 16" id="KW-1133">Transmembrane helix</keyword>
<evidence type="ECO:0000256" key="9">
    <source>
        <dbReference type="ARBA" id="ARBA00022840"/>
    </source>
</evidence>
<feature type="transmembrane region" description="Helical" evidence="16">
    <location>
        <begin position="739"/>
        <end position="758"/>
    </location>
</feature>
<feature type="transmembrane region" description="Helical" evidence="16">
    <location>
        <begin position="248"/>
        <end position="268"/>
    </location>
</feature>
<evidence type="ECO:0000313" key="19">
    <source>
        <dbReference type="Proteomes" id="UP001595741"/>
    </source>
</evidence>
<evidence type="ECO:0000256" key="11">
    <source>
        <dbReference type="ARBA" id="ARBA00022967"/>
    </source>
</evidence>
<name>A0ABV7RHR5_9NEIS</name>
<reference evidence="19" key="1">
    <citation type="journal article" date="2019" name="Int. J. Syst. Evol. Microbiol.">
        <title>The Global Catalogue of Microorganisms (GCM) 10K type strain sequencing project: providing services to taxonomists for standard genome sequencing and annotation.</title>
        <authorList>
            <consortium name="The Broad Institute Genomics Platform"/>
            <consortium name="The Broad Institute Genome Sequencing Center for Infectious Disease"/>
            <person name="Wu L."/>
            <person name="Ma J."/>
        </authorList>
    </citation>
    <scope>NUCLEOTIDE SEQUENCE [LARGE SCALE GENOMIC DNA]</scope>
    <source>
        <strain evidence="19">KCTC 42742</strain>
    </source>
</reference>
<dbReference type="NCBIfam" id="TIGR00003">
    <property type="entry name" value="copper ion binding protein"/>
    <property type="match status" value="2"/>
</dbReference>
<keyword evidence="13" id="KW-0186">Copper</keyword>
<feature type="transmembrane region" description="Helical" evidence="16">
    <location>
        <begin position="157"/>
        <end position="178"/>
    </location>
</feature>
<dbReference type="InterPro" id="IPR001757">
    <property type="entry name" value="P_typ_ATPase"/>
</dbReference>
<evidence type="ECO:0000256" key="4">
    <source>
        <dbReference type="ARBA" id="ARBA00022692"/>
    </source>
</evidence>
<evidence type="ECO:0000256" key="1">
    <source>
        <dbReference type="ARBA" id="ARBA00004127"/>
    </source>
</evidence>
<dbReference type="SUPFAM" id="SSF81665">
    <property type="entry name" value="Calcium ATPase, transmembrane domain M"/>
    <property type="match status" value="1"/>
</dbReference>
<dbReference type="SFLD" id="SFLDS00003">
    <property type="entry name" value="Haloacid_Dehalogenase"/>
    <property type="match status" value="1"/>
</dbReference>
<evidence type="ECO:0000256" key="2">
    <source>
        <dbReference type="ARBA" id="ARBA00006024"/>
    </source>
</evidence>
<dbReference type="Pfam" id="PF00122">
    <property type="entry name" value="E1-E2_ATPase"/>
    <property type="match status" value="1"/>
</dbReference>
<feature type="domain" description="HMA" evidence="17">
    <location>
        <begin position="71"/>
        <end position="136"/>
    </location>
</feature>
<dbReference type="CDD" id="cd00371">
    <property type="entry name" value="HMA"/>
    <property type="match status" value="2"/>
</dbReference>
<keyword evidence="9 16" id="KW-0067">ATP-binding</keyword>
<dbReference type="InterPro" id="IPR018303">
    <property type="entry name" value="ATPase_P-typ_P_site"/>
</dbReference>
<dbReference type="PROSITE" id="PS01047">
    <property type="entry name" value="HMA_1"/>
    <property type="match status" value="2"/>
</dbReference>
<evidence type="ECO:0000256" key="3">
    <source>
        <dbReference type="ARBA" id="ARBA00022448"/>
    </source>
</evidence>
<keyword evidence="6" id="KW-0677">Repeat</keyword>
<evidence type="ECO:0000259" key="17">
    <source>
        <dbReference type="PROSITE" id="PS50846"/>
    </source>
</evidence>
<evidence type="ECO:0000256" key="14">
    <source>
        <dbReference type="ARBA" id="ARBA00023065"/>
    </source>
</evidence>
<dbReference type="InterPro" id="IPR006122">
    <property type="entry name" value="HMA_Cu_ion-bd"/>
</dbReference>
<evidence type="ECO:0000256" key="7">
    <source>
        <dbReference type="ARBA" id="ARBA00022741"/>
    </source>
</evidence>
<dbReference type="NCBIfam" id="TIGR01494">
    <property type="entry name" value="ATPase_P-type"/>
    <property type="match status" value="1"/>
</dbReference>
<evidence type="ECO:0000256" key="8">
    <source>
        <dbReference type="ARBA" id="ARBA00022796"/>
    </source>
</evidence>
<dbReference type="InterPro" id="IPR027256">
    <property type="entry name" value="P-typ_ATPase_IB"/>
</dbReference>
<keyword evidence="14" id="KW-0406">Ion transport</keyword>